<feature type="region of interest" description="Disordered" evidence="1">
    <location>
        <begin position="776"/>
        <end position="797"/>
    </location>
</feature>
<accession>A0A9P1CWT5</accession>
<name>A0A9P1CWT5_9DINO</name>
<feature type="domain" description="C2" evidence="2">
    <location>
        <begin position="609"/>
        <end position="738"/>
    </location>
</feature>
<dbReference type="OrthoDB" id="10473204at2759"/>
<protein>
    <submittedName>
        <fullName evidence="4">C2 domain-containing protein</fullName>
    </submittedName>
</protein>
<dbReference type="PROSITE" id="PS50004">
    <property type="entry name" value="C2"/>
    <property type="match status" value="1"/>
</dbReference>
<dbReference type="SUPFAM" id="SSF49562">
    <property type="entry name" value="C2 domain (Calcium/lipid-binding domain, CaLB)"/>
    <property type="match status" value="1"/>
</dbReference>
<dbReference type="EMBL" id="CAMXCT020002592">
    <property type="protein sequence ID" value="CAL1152564.1"/>
    <property type="molecule type" value="Genomic_DNA"/>
</dbReference>
<keyword evidence="5" id="KW-1185">Reference proteome</keyword>
<dbReference type="InterPro" id="IPR035892">
    <property type="entry name" value="C2_domain_sf"/>
</dbReference>
<dbReference type="Proteomes" id="UP001152797">
    <property type="component" value="Unassembled WGS sequence"/>
</dbReference>
<dbReference type="AlphaFoldDB" id="A0A9P1CWT5"/>
<dbReference type="InterPro" id="IPR000008">
    <property type="entry name" value="C2_dom"/>
</dbReference>
<comment type="caution">
    <text evidence="3">The sequence shown here is derived from an EMBL/GenBank/DDBJ whole genome shotgun (WGS) entry which is preliminary data.</text>
</comment>
<dbReference type="Gene3D" id="2.60.40.150">
    <property type="entry name" value="C2 domain"/>
    <property type="match status" value="1"/>
</dbReference>
<organism evidence="3">
    <name type="scientific">Cladocopium goreaui</name>
    <dbReference type="NCBI Taxonomy" id="2562237"/>
    <lineage>
        <taxon>Eukaryota</taxon>
        <taxon>Sar</taxon>
        <taxon>Alveolata</taxon>
        <taxon>Dinophyceae</taxon>
        <taxon>Suessiales</taxon>
        <taxon>Symbiodiniaceae</taxon>
        <taxon>Cladocopium</taxon>
    </lineage>
</organism>
<reference evidence="3" key="1">
    <citation type="submission" date="2022-10" db="EMBL/GenBank/DDBJ databases">
        <authorList>
            <person name="Chen Y."/>
            <person name="Dougan E. K."/>
            <person name="Chan C."/>
            <person name="Rhodes N."/>
            <person name="Thang M."/>
        </authorList>
    </citation>
    <scope>NUCLEOTIDE SEQUENCE</scope>
</reference>
<reference evidence="4 5" key="2">
    <citation type="submission" date="2024-05" db="EMBL/GenBank/DDBJ databases">
        <authorList>
            <person name="Chen Y."/>
            <person name="Shah S."/>
            <person name="Dougan E. K."/>
            <person name="Thang M."/>
            <person name="Chan C."/>
        </authorList>
    </citation>
    <scope>NUCLEOTIDE SEQUENCE [LARGE SCALE GENOMIC DNA]</scope>
</reference>
<evidence type="ECO:0000313" key="3">
    <source>
        <dbReference type="EMBL" id="CAI3999189.1"/>
    </source>
</evidence>
<gene>
    <name evidence="3" type="ORF">C1SCF055_LOCUS25420</name>
</gene>
<evidence type="ECO:0000256" key="1">
    <source>
        <dbReference type="SAM" id="MobiDB-lite"/>
    </source>
</evidence>
<evidence type="ECO:0000313" key="4">
    <source>
        <dbReference type="EMBL" id="CAL4786501.1"/>
    </source>
</evidence>
<dbReference type="CDD" id="cd00030">
    <property type="entry name" value="C2"/>
    <property type="match status" value="1"/>
</dbReference>
<dbReference type="EMBL" id="CAMXCT010002592">
    <property type="protein sequence ID" value="CAI3999189.1"/>
    <property type="molecule type" value="Genomic_DNA"/>
</dbReference>
<proteinExistence type="predicted"/>
<evidence type="ECO:0000313" key="5">
    <source>
        <dbReference type="Proteomes" id="UP001152797"/>
    </source>
</evidence>
<evidence type="ECO:0000259" key="2">
    <source>
        <dbReference type="PROSITE" id="PS50004"/>
    </source>
</evidence>
<sequence length="797" mass="88336">MRPSADSSHLAQGGSKATPVISVMTRTSFYIDCSPGSLGIPQYDAGVPSWAPPAKCPLDQTPSLVDGGAAKNCRPHQEECRRIHKALESKNLQPSVMFCPLGDLVFLHYNDGDAWERCCISENIFNGNLSAKCEALYEKPIPVMEPPSPPDPIPVTTTEKITAAAKLAALLAKEIALEMAAKLGFGGCGKACKADGFVDPPPICLSNPRRRSHCVYMGKPGELFAKKPMVGEAGYKVVELSMPWPLSIACQVESRPVGVTIAETQHQKQRIGAFLCGSLPWWFRDCSGICSAAMGLLPSYCFAKVDRALALLACWAIAKTPKAVEIGMDREITVINWTWHNPPGFEDDERRSLAKLNLTLKSSFLLAELESRARLQLFSILGALGNRRAIQVKMVCVEGVRFNTQRNEEALLNLWEALHLDDGANEATIVHGAHQVGGLDHPHMVKQLHSEAGRKTPRDHRLRRQDTQLGDPLRRPRWGVPVRFKIEQVCVIGAKLWLFDLLTTDRRWRLVEPKDTRMEVAALAFPWETLSKRDPRRDGHGDGVKGVYLGELVWVLIAQLLPRVLESSPRNLLKTALFAVGFGAWDASVIMGAKAFELALDAKYCLTNVMPCIPTTLPRQPSLSRCFVHVHLICGRGLVREQDQYCNVLVRLELKNPQTPQGQVADVALAPLRMWTKSPWWDQRFCLGPATSTSSLVRIRCFHRKARHMMSTKCDGLLGQVLVPLSQILAESRRTKDGAMVRWFPLDAASMMVPRHGHLKLGFRLSGQAHLSQQQAMNPRSHSCVHPLPQMPDLSSS</sequence>
<dbReference type="EMBL" id="CAMXCT030002592">
    <property type="protein sequence ID" value="CAL4786501.1"/>
    <property type="molecule type" value="Genomic_DNA"/>
</dbReference>